<dbReference type="InterPro" id="IPR002513">
    <property type="entry name" value="Tn3_Tnp_DDE_dom"/>
</dbReference>
<dbReference type="Proteomes" id="UP000592820">
    <property type="component" value="Unassembled WGS sequence"/>
</dbReference>
<dbReference type="Pfam" id="PF01526">
    <property type="entry name" value="DDE_Tnp_Tn3"/>
    <property type="match status" value="1"/>
</dbReference>
<name>A0A7W8LEV5_9BURK</name>
<evidence type="ECO:0000259" key="1">
    <source>
        <dbReference type="Pfam" id="PF01526"/>
    </source>
</evidence>
<gene>
    <name evidence="2" type="ORF">HDG41_007808</name>
</gene>
<sequence>MSTDDIPKHARDLIFSEIGNAPFADMIMEMDAHTRFSGVLRSRKARDTNELVSLSAALIAHGTELDVSSVAAMIPQLDAAHIST</sequence>
<dbReference type="AlphaFoldDB" id="A0A7W8LEV5"/>
<comment type="caution">
    <text evidence="2">The sequence shown here is derived from an EMBL/GenBank/DDBJ whole genome shotgun (WGS) entry which is preliminary data.</text>
</comment>
<accession>A0A7W8LEV5</accession>
<dbReference type="GO" id="GO:0004803">
    <property type="term" value="F:transposase activity"/>
    <property type="evidence" value="ECO:0007669"/>
    <property type="project" value="InterPro"/>
</dbReference>
<evidence type="ECO:0000313" key="2">
    <source>
        <dbReference type="EMBL" id="MBB5405712.1"/>
    </source>
</evidence>
<feature type="domain" description="Tn3 transposase DDE" evidence="1">
    <location>
        <begin position="25"/>
        <end position="83"/>
    </location>
</feature>
<dbReference type="GO" id="GO:0006313">
    <property type="term" value="P:DNA transposition"/>
    <property type="evidence" value="ECO:0007669"/>
    <property type="project" value="InterPro"/>
</dbReference>
<proteinExistence type="predicted"/>
<reference evidence="2 3" key="1">
    <citation type="submission" date="2020-08" db="EMBL/GenBank/DDBJ databases">
        <title>Genomic Encyclopedia of Type Strains, Phase IV (KMG-V): Genome sequencing to study the core and pangenomes of soil and plant-associated prokaryotes.</title>
        <authorList>
            <person name="Whitman W."/>
        </authorList>
    </citation>
    <scope>NUCLEOTIDE SEQUENCE [LARGE SCALE GENOMIC DNA]</scope>
    <source>
        <strain evidence="2 3">JPY162</strain>
    </source>
</reference>
<dbReference type="EMBL" id="JACHDE010000040">
    <property type="protein sequence ID" value="MBB5405712.1"/>
    <property type="molecule type" value="Genomic_DNA"/>
</dbReference>
<organism evidence="2 3">
    <name type="scientific">Paraburkholderia youngii</name>
    <dbReference type="NCBI Taxonomy" id="2782701"/>
    <lineage>
        <taxon>Bacteria</taxon>
        <taxon>Pseudomonadati</taxon>
        <taxon>Pseudomonadota</taxon>
        <taxon>Betaproteobacteria</taxon>
        <taxon>Burkholderiales</taxon>
        <taxon>Burkholderiaceae</taxon>
        <taxon>Paraburkholderia</taxon>
    </lineage>
</organism>
<evidence type="ECO:0000313" key="3">
    <source>
        <dbReference type="Proteomes" id="UP000592820"/>
    </source>
</evidence>
<protein>
    <recommendedName>
        <fullName evidence="1">Tn3 transposase DDE domain-containing protein</fullName>
    </recommendedName>
</protein>
<dbReference type="RefSeq" id="WP_152854803.1">
    <property type="nucleotide sequence ID" value="NZ_JACHDE010000040.1"/>
</dbReference>